<name>A0AAV7I8P6_COTGL</name>
<dbReference type="Proteomes" id="UP000826195">
    <property type="component" value="Unassembled WGS sequence"/>
</dbReference>
<sequence length="69" mass="8184">TEEEKEEEEEATVEKVSKSDAEKALWTLHKYFEFSNINDKTIFDKLFAIEELLTADCNLKLTKMTEFYK</sequence>
<dbReference type="EMBL" id="JAHXZJ010002237">
    <property type="protein sequence ID" value="KAH0546496.1"/>
    <property type="molecule type" value="Genomic_DNA"/>
</dbReference>
<accession>A0AAV7I8P6</accession>
<gene>
    <name evidence="1" type="ORF">KQX54_010471</name>
</gene>
<comment type="caution">
    <text evidence="1">The sequence shown here is derived from an EMBL/GenBank/DDBJ whole genome shotgun (WGS) entry which is preliminary data.</text>
</comment>
<dbReference type="AlphaFoldDB" id="A0AAV7I8P6"/>
<proteinExistence type="predicted"/>
<evidence type="ECO:0000313" key="1">
    <source>
        <dbReference type="EMBL" id="KAH0546496.1"/>
    </source>
</evidence>
<feature type="non-terminal residue" evidence="1">
    <location>
        <position position="1"/>
    </location>
</feature>
<keyword evidence="2" id="KW-1185">Reference proteome</keyword>
<evidence type="ECO:0000313" key="2">
    <source>
        <dbReference type="Proteomes" id="UP000826195"/>
    </source>
</evidence>
<reference evidence="1 2" key="1">
    <citation type="journal article" date="2021" name="J. Hered.">
        <title>A chromosome-level genome assembly of the parasitoid wasp, Cotesia glomerata (Hymenoptera: Braconidae).</title>
        <authorList>
            <person name="Pinto B.J."/>
            <person name="Weis J.J."/>
            <person name="Gamble T."/>
            <person name="Ode P.J."/>
            <person name="Paul R."/>
            <person name="Zaspel J.M."/>
        </authorList>
    </citation>
    <scope>NUCLEOTIDE SEQUENCE [LARGE SCALE GENOMIC DNA]</scope>
    <source>
        <strain evidence="1">CgM1</strain>
    </source>
</reference>
<organism evidence="1 2">
    <name type="scientific">Cotesia glomerata</name>
    <name type="common">Lepidopteran parasitic wasp</name>
    <name type="synonym">Apanteles glomeratus</name>
    <dbReference type="NCBI Taxonomy" id="32391"/>
    <lineage>
        <taxon>Eukaryota</taxon>
        <taxon>Metazoa</taxon>
        <taxon>Ecdysozoa</taxon>
        <taxon>Arthropoda</taxon>
        <taxon>Hexapoda</taxon>
        <taxon>Insecta</taxon>
        <taxon>Pterygota</taxon>
        <taxon>Neoptera</taxon>
        <taxon>Endopterygota</taxon>
        <taxon>Hymenoptera</taxon>
        <taxon>Apocrita</taxon>
        <taxon>Ichneumonoidea</taxon>
        <taxon>Braconidae</taxon>
        <taxon>Microgastrinae</taxon>
        <taxon>Cotesia</taxon>
    </lineage>
</organism>
<protein>
    <submittedName>
        <fullName evidence="1">Uncharacterized protein</fullName>
    </submittedName>
</protein>